<comment type="similarity">
    <text evidence="9">Belongs to the ARTD/PARP family.</text>
</comment>
<dbReference type="PROSITE" id="PS51061">
    <property type="entry name" value="R3H"/>
    <property type="match status" value="1"/>
</dbReference>
<evidence type="ECO:0000256" key="7">
    <source>
        <dbReference type="ARBA" id="ARBA00022833"/>
    </source>
</evidence>
<dbReference type="InterPro" id="IPR051838">
    <property type="entry name" value="ARTD_PARP"/>
</dbReference>
<evidence type="ECO:0000256" key="5">
    <source>
        <dbReference type="ARBA" id="ARBA00022737"/>
    </source>
</evidence>
<dbReference type="GO" id="GO:0016757">
    <property type="term" value="F:glycosyltransferase activity"/>
    <property type="evidence" value="ECO:0007669"/>
    <property type="project" value="UniProtKB-KW"/>
</dbReference>
<organism evidence="12 13">
    <name type="scientific">Geodia barretti</name>
    <name type="common">Barrett's horny sponge</name>
    <dbReference type="NCBI Taxonomy" id="519541"/>
    <lineage>
        <taxon>Eukaryota</taxon>
        <taxon>Metazoa</taxon>
        <taxon>Porifera</taxon>
        <taxon>Demospongiae</taxon>
        <taxon>Heteroscleromorpha</taxon>
        <taxon>Tetractinellida</taxon>
        <taxon>Astrophorina</taxon>
        <taxon>Geodiidae</taxon>
        <taxon>Geodia</taxon>
    </lineage>
</organism>
<evidence type="ECO:0000256" key="6">
    <source>
        <dbReference type="ARBA" id="ARBA00022771"/>
    </source>
</evidence>
<dbReference type="Pfam" id="PF00627">
    <property type="entry name" value="UBA"/>
    <property type="match status" value="1"/>
</dbReference>
<dbReference type="AlphaFoldDB" id="A0AA35TR47"/>
<keyword evidence="2" id="KW-0808">Transferase</keyword>
<proteinExistence type="inferred from homology"/>
<dbReference type="CDD" id="cd06008">
    <property type="entry name" value="NF-X1-zinc-finger"/>
    <property type="match status" value="1"/>
</dbReference>
<dbReference type="PROSITE" id="PS50030">
    <property type="entry name" value="UBA"/>
    <property type="match status" value="1"/>
</dbReference>
<dbReference type="Proteomes" id="UP001174909">
    <property type="component" value="Unassembled WGS sequence"/>
</dbReference>
<dbReference type="SMART" id="SM00165">
    <property type="entry name" value="UBA"/>
    <property type="match status" value="1"/>
</dbReference>
<sequence>MCEKPLPCGHKCQEKCHDGICKEECKQPCLIKCKNGSHQCDATCHYPHKCQKTSCKETVTLKCKCSNKEQKALCCLVQGHGKPLECGTGCTAQVKRRRDPGVDFEDWVIAQLESFIEKAQKGQIPPEYKFEPTTSYNRRIIHTQATAHGCTSESFGVEPNRYTMVSVTSSGCLDEEFHEDYDCYDPDVAEENVAHPLLEREFELVQAMYGQNALKTRVYGGIDEIDIFINIDLNTFLDEHMPSAWGVNESQPLVILLHILSISNYLEGLEPKVTVFQVKDDVAPTASAYDGSTKRRKIGICSQLEKILQTFVSKQWRKISLSTVDRAMSGETPSSKTPGTCHTVDQREDAKLAKLVEMGFGAEEASEALHQCWGDVEAACELLVTTPSGPFSSGGGSGFLSSLVSFLPGYTRQDSMGAQLEVTEHHDPEGDKRTPSLEKGFLVQVVRYALNRLKSLNKFCVICDEKHVLESGLIKPCVCTRDLCVFAFQTLGVMADGAEAIASDRDEDCVHLLM</sequence>
<dbReference type="InterPro" id="IPR009060">
    <property type="entry name" value="UBA-like_sf"/>
</dbReference>
<dbReference type="Gene3D" id="3.30.1370.50">
    <property type="entry name" value="R3H-like domain"/>
    <property type="match status" value="1"/>
</dbReference>
<accession>A0AA35TR47</accession>
<dbReference type="GO" id="GO:0005634">
    <property type="term" value="C:nucleus"/>
    <property type="evidence" value="ECO:0007669"/>
    <property type="project" value="InterPro"/>
</dbReference>
<keyword evidence="5" id="KW-0677">Repeat</keyword>
<evidence type="ECO:0000313" key="12">
    <source>
        <dbReference type="EMBL" id="CAI8052903.1"/>
    </source>
</evidence>
<dbReference type="GO" id="GO:0016779">
    <property type="term" value="F:nucleotidyltransferase activity"/>
    <property type="evidence" value="ECO:0007669"/>
    <property type="project" value="UniProtKB-KW"/>
</dbReference>
<evidence type="ECO:0000256" key="2">
    <source>
        <dbReference type="ARBA" id="ARBA00022679"/>
    </source>
</evidence>
<keyword evidence="3" id="KW-0548">Nucleotidyltransferase</keyword>
<dbReference type="SUPFAM" id="SSF82708">
    <property type="entry name" value="R3H domain"/>
    <property type="match status" value="1"/>
</dbReference>
<dbReference type="SUPFAM" id="SSF46934">
    <property type="entry name" value="UBA-like"/>
    <property type="match status" value="1"/>
</dbReference>
<keyword evidence="1" id="KW-0328">Glycosyltransferase</keyword>
<dbReference type="InterPro" id="IPR015940">
    <property type="entry name" value="UBA"/>
</dbReference>
<keyword evidence="6" id="KW-0863">Zinc-finger</keyword>
<dbReference type="GO" id="GO:0008270">
    <property type="term" value="F:zinc ion binding"/>
    <property type="evidence" value="ECO:0007669"/>
    <property type="project" value="UniProtKB-KW"/>
</dbReference>
<name>A0AA35TR47_GEOBA</name>
<dbReference type="InterPro" id="IPR000967">
    <property type="entry name" value="Znf_NFX1"/>
</dbReference>
<evidence type="ECO:0000256" key="8">
    <source>
        <dbReference type="ARBA" id="ARBA00023027"/>
    </source>
</evidence>
<keyword evidence="4" id="KW-0479">Metal-binding</keyword>
<evidence type="ECO:0000259" key="11">
    <source>
        <dbReference type="PROSITE" id="PS51061"/>
    </source>
</evidence>
<dbReference type="InterPro" id="IPR001374">
    <property type="entry name" value="R3H_dom"/>
</dbReference>
<dbReference type="SMART" id="SM00438">
    <property type="entry name" value="ZnF_NFX"/>
    <property type="match status" value="2"/>
</dbReference>
<dbReference type="SMART" id="SM00393">
    <property type="entry name" value="R3H"/>
    <property type="match status" value="1"/>
</dbReference>
<dbReference type="Pfam" id="PF01424">
    <property type="entry name" value="R3H"/>
    <property type="match status" value="1"/>
</dbReference>
<dbReference type="Gene3D" id="1.10.8.10">
    <property type="entry name" value="DNA helicase RuvA subunit, C-terminal domain"/>
    <property type="match status" value="1"/>
</dbReference>
<feature type="domain" description="UBA" evidence="10">
    <location>
        <begin position="343"/>
        <end position="386"/>
    </location>
</feature>
<evidence type="ECO:0000256" key="9">
    <source>
        <dbReference type="ARBA" id="ARBA00024347"/>
    </source>
</evidence>
<keyword evidence="8" id="KW-0520">NAD</keyword>
<dbReference type="GO" id="GO:0003676">
    <property type="term" value="F:nucleic acid binding"/>
    <property type="evidence" value="ECO:0007669"/>
    <property type="project" value="UniProtKB-UniRule"/>
</dbReference>
<evidence type="ECO:0000313" key="13">
    <source>
        <dbReference type="Proteomes" id="UP001174909"/>
    </source>
</evidence>
<reference evidence="12" key="1">
    <citation type="submission" date="2023-03" db="EMBL/GenBank/DDBJ databases">
        <authorList>
            <person name="Steffen K."/>
            <person name="Cardenas P."/>
        </authorList>
    </citation>
    <scope>NUCLEOTIDE SEQUENCE</scope>
</reference>
<evidence type="ECO:0000256" key="1">
    <source>
        <dbReference type="ARBA" id="ARBA00022676"/>
    </source>
</evidence>
<dbReference type="EMBL" id="CASHTH010004051">
    <property type="protein sequence ID" value="CAI8052903.1"/>
    <property type="molecule type" value="Genomic_DNA"/>
</dbReference>
<protein>
    <submittedName>
        <fullName evidence="12">Protein mono-ADP-ribosyltransferase PARP6</fullName>
    </submittedName>
</protein>
<comment type="caution">
    <text evidence="12">The sequence shown here is derived from an EMBL/GenBank/DDBJ whole genome shotgun (WGS) entry which is preliminary data.</text>
</comment>
<dbReference type="PANTHER" id="PTHR21328">
    <property type="entry name" value="POLY ADP-RIBOSE POLYMERASE FAMILY, MEMBER PARP"/>
    <property type="match status" value="1"/>
</dbReference>
<feature type="domain" description="R3H" evidence="11">
    <location>
        <begin position="102"/>
        <end position="169"/>
    </location>
</feature>
<dbReference type="CDD" id="cd02325">
    <property type="entry name" value="R3H"/>
    <property type="match status" value="1"/>
</dbReference>
<dbReference type="InterPro" id="IPR036867">
    <property type="entry name" value="R3H_dom_sf"/>
</dbReference>
<gene>
    <name evidence="12" type="ORF">GBAR_LOCUS28944</name>
</gene>
<keyword evidence="7" id="KW-0862">Zinc</keyword>
<evidence type="ECO:0000256" key="4">
    <source>
        <dbReference type="ARBA" id="ARBA00022723"/>
    </source>
</evidence>
<evidence type="ECO:0000256" key="3">
    <source>
        <dbReference type="ARBA" id="ARBA00022695"/>
    </source>
</evidence>
<keyword evidence="13" id="KW-1185">Reference proteome</keyword>
<evidence type="ECO:0000259" key="10">
    <source>
        <dbReference type="PROSITE" id="PS50030"/>
    </source>
</evidence>